<organism evidence="1">
    <name type="scientific">Thermogemmatispora argillosa</name>
    <dbReference type="NCBI Taxonomy" id="2045280"/>
    <lineage>
        <taxon>Bacteria</taxon>
        <taxon>Bacillati</taxon>
        <taxon>Chloroflexota</taxon>
        <taxon>Ktedonobacteria</taxon>
        <taxon>Thermogemmatisporales</taxon>
        <taxon>Thermogemmatisporaceae</taxon>
        <taxon>Thermogemmatispora</taxon>
    </lineage>
</organism>
<proteinExistence type="predicted"/>
<accession>A0A455T0D3</accession>
<gene>
    <name evidence="1" type="ORF">KTA_10100</name>
</gene>
<reference evidence="1" key="1">
    <citation type="submission" date="2018-12" db="EMBL/GenBank/DDBJ databases">
        <title>Novel natural products biosynthetic potential of the class Ktedonobacteria.</title>
        <authorList>
            <person name="Zheng Y."/>
            <person name="Saitou A."/>
            <person name="Wang C.M."/>
            <person name="Toyoda A."/>
            <person name="Minakuchi Y."/>
            <person name="Sekiguchi Y."/>
            <person name="Ueda K."/>
            <person name="Takano H."/>
            <person name="Sakai Y."/>
            <person name="Yokota A."/>
            <person name="Yabe S."/>
        </authorList>
    </citation>
    <scope>NUCLEOTIDE SEQUENCE</scope>
    <source>
        <strain evidence="1">A3-2</strain>
    </source>
</reference>
<name>A0A455T0D3_9CHLR</name>
<sequence>MANGVQADLDGITRRRARVGIRHDLHGKGGIIGFVAKFDAAASGTDLPIPRIADAEAIAPVEGKLYASYGD</sequence>
<dbReference type="EMBL" id="AP019377">
    <property type="protein sequence ID" value="BBH92811.1"/>
    <property type="molecule type" value="Genomic_DNA"/>
</dbReference>
<evidence type="ECO:0000313" key="1">
    <source>
        <dbReference type="EMBL" id="BBH92811.1"/>
    </source>
</evidence>
<protein>
    <submittedName>
        <fullName evidence="1">Uncharacterized protein</fullName>
    </submittedName>
</protein>
<dbReference type="AlphaFoldDB" id="A0A455T0D3"/>